<dbReference type="Proteomes" id="UP001057498">
    <property type="component" value="Chromosome"/>
</dbReference>
<protein>
    <recommendedName>
        <fullName evidence="3">Ubiquinone biosynthesis protein UbiJ</fullName>
    </recommendedName>
</protein>
<accession>A0ABN6PVN4</accession>
<sequence>MFLQALLEPLGREALARTTLLINHVLSAEPEATRRLQGQVGRSIALAWRAWPGFLPPPPQPQWTITPAGLLDLDEALLAAQAEGLPPGTGEATLTVTLDAADLMRWVSTGMPGRPPMDIRGDAALAAEVSWLADHLRWDIEDDLARLIGDAPAHTLARFGRTLAEGLRSFLQRLRPSGGGSA</sequence>
<reference evidence="1" key="1">
    <citation type="submission" date="2022-04" db="EMBL/GenBank/DDBJ databases">
        <title>Whole genome sequence of Sphaerotilus sp. FB-5.</title>
        <authorList>
            <person name="Takeda M."/>
            <person name="Narihara S."/>
            <person name="Akimoto M."/>
            <person name="Akimoto R."/>
            <person name="Nishiyashiki S."/>
            <person name="Murakami T."/>
        </authorList>
    </citation>
    <scope>NUCLEOTIDE SEQUENCE</scope>
    <source>
        <strain evidence="1">FB-5</strain>
    </source>
</reference>
<evidence type="ECO:0000313" key="1">
    <source>
        <dbReference type="EMBL" id="BDI08149.1"/>
    </source>
</evidence>
<name>A0ABN6PVN4_9BURK</name>
<evidence type="ECO:0008006" key="3">
    <source>
        <dbReference type="Google" id="ProtNLM"/>
    </source>
</evidence>
<proteinExistence type="predicted"/>
<evidence type="ECO:0000313" key="2">
    <source>
        <dbReference type="Proteomes" id="UP001057498"/>
    </source>
</evidence>
<dbReference type="EMBL" id="AP025730">
    <property type="protein sequence ID" value="BDI08149.1"/>
    <property type="molecule type" value="Genomic_DNA"/>
</dbReference>
<gene>
    <name evidence="1" type="ORF">CATMQ487_51190</name>
</gene>
<keyword evidence="2" id="KW-1185">Reference proteome</keyword>
<dbReference type="RefSeq" id="WP_251971275.1">
    <property type="nucleotide sequence ID" value="NZ_AP025730.1"/>
</dbReference>
<organism evidence="1 2">
    <name type="scientific">Sphaerotilus microaerophilus</name>
    <dbReference type="NCBI Taxonomy" id="2914710"/>
    <lineage>
        <taxon>Bacteria</taxon>
        <taxon>Pseudomonadati</taxon>
        <taxon>Pseudomonadota</taxon>
        <taxon>Betaproteobacteria</taxon>
        <taxon>Burkholderiales</taxon>
        <taxon>Sphaerotilaceae</taxon>
        <taxon>Sphaerotilus</taxon>
    </lineage>
</organism>